<dbReference type="Gene3D" id="3.40.190.10">
    <property type="entry name" value="Periplasmic binding protein-like II"/>
    <property type="match status" value="1"/>
</dbReference>
<dbReference type="PIRSF" id="PIRSF039026">
    <property type="entry name" value="SiaP"/>
    <property type="match status" value="1"/>
</dbReference>
<name>A0ABW2B9Y6_9RHOB</name>
<dbReference type="PANTHER" id="PTHR33376">
    <property type="match status" value="1"/>
</dbReference>
<reference evidence="5" key="1">
    <citation type="journal article" date="2019" name="Int. J. Syst. Evol. Microbiol.">
        <title>The Global Catalogue of Microorganisms (GCM) 10K type strain sequencing project: providing services to taxonomists for standard genome sequencing and annotation.</title>
        <authorList>
            <consortium name="The Broad Institute Genomics Platform"/>
            <consortium name="The Broad Institute Genome Sequencing Center for Infectious Disease"/>
            <person name="Wu L."/>
            <person name="Ma J."/>
        </authorList>
    </citation>
    <scope>NUCLEOTIDE SEQUENCE [LARGE SCALE GENOMIC DNA]</scope>
    <source>
        <strain evidence="5">CCUG 66188</strain>
    </source>
</reference>
<comment type="caution">
    <text evidence="4">The sequence shown here is derived from an EMBL/GenBank/DDBJ whole genome shotgun (WGS) entry which is preliminary data.</text>
</comment>
<evidence type="ECO:0000313" key="5">
    <source>
        <dbReference type="Proteomes" id="UP001596353"/>
    </source>
</evidence>
<sequence>MAGSLMSGAAIARDIEMQAIFPQTLPLLGKPGWDIAEKVDLLTAGGIHFDVKNPGEIVSTGEVWDAVSTGAVESSWYSIGFAEGVVPSAPLFTTFPFGPDVKEYAAWWYYGGGKEMWSEITEDTYNIKTIHCGTLVPEASGWFREEINSVEDLKGKKMRFFGLGASVMGKLGVEAQSLGLADTMSALNTGAIDSAELGFPFLDNMIGMYEHADHYYLPGWHQQTSFLSVIMNLDTWNDLTDQERAVINTACEAQVLSTMAEGEAVQLEALRELEEEHGVNIHQWSDEMLGAFESAWNEVAAEKSAQDADFKRAWESISQFRDSYSQWKEIGYLK</sequence>
<dbReference type="PANTHER" id="PTHR33376:SF5">
    <property type="entry name" value="EXTRACYTOPLASMIC SOLUTE RECEPTOR PROTEIN"/>
    <property type="match status" value="1"/>
</dbReference>
<dbReference type="InterPro" id="IPR018389">
    <property type="entry name" value="DctP_fam"/>
</dbReference>
<evidence type="ECO:0000313" key="4">
    <source>
        <dbReference type="EMBL" id="MFC6762575.1"/>
    </source>
</evidence>
<keyword evidence="3" id="KW-0574">Periplasm</keyword>
<comment type="subcellular location">
    <subcellularLocation>
        <location evidence="1">Periplasm</location>
    </subcellularLocation>
</comment>
<evidence type="ECO:0000256" key="1">
    <source>
        <dbReference type="ARBA" id="ARBA00004418"/>
    </source>
</evidence>
<dbReference type="Gene3D" id="3.40.190.170">
    <property type="entry name" value="Bacterial extracellular solute-binding protein, family 7"/>
    <property type="match status" value="1"/>
</dbReference>
<gene>
    <name evidence="4" type="ORF">ACFQFQ_28325</name>
</gene>
<proteinExistence type="predicted"/>
<dbReference type="EMBL" id="JBHSWG010000004">
    <property type="protein sequence ID" value="MFC6762575.1"/>
    <property type="molecule type" value="Genomic_DNA"/>
</dbReference>
<dbReference type="Proteomes" id="UP001596353">
    <property type="component" value="Unassembled WGS sequence"/>
</dbReference>
<dbReference type="Pfam" id="PF03480">
    <property type="entry name" value="DctP"/>
    <property type="match status" value="1"/>
</dbReference>
<dbReference type="InterPro" id="IPR038404">
    <property type="entry name" value="TRAP_DctP_sf"/>
</dbReference>
<dbReference type="InterPro" id="IPR026289">
    <property type="entry name" value="SBP_TakP-like"/>
</dbReference>
<keyword evidence="5" id="KW-1185">Reference proteome</keyword>
<evidence type="ECO:0000256" key="3">
    <source>
        <dbReference type="ARBA" id="ARBA00022764"/>
    </source>
</evidence>
<keyword evidence="2" id="KW-0732">Signal</keyword>
<evidence type="ECO:0000256" key="2">
    <source>
        <dbReference type="ARBA" id="ARBA00022729"/>
    </source>
</evidence>
<protein>
    <submittedName>
        <fullName evidence="4">TRAP transporter substrate-binding protein</fullName>
    </submittedName>
</protein>
<organism evidence="4 5">
    <name type="scientific">Sulfitobacter porphyrae</name>
    <dbReference type="NCBI Taxonomy" id="1246864"/>
    <lineage>
        <taxon>Bacteria</taxon>
        <taxon>Pseudomonadati</taxon>
        <taxon>Pseudomonadota</taxon>
        <taxon>Alphaproteobacteria</taxon>
        <taxon>Rhodobacterales</taxon>
        <taxon>Roseobacteraceae</taxon>
        <taxon>Sulfitobacter</taxon>
    </lineage>
</organism>
<accession>A0ABW2B9Y6</accession>